<name>A0A444U3T6_ACIRT</name>
<accession>A0A444U3T6</accession>
<dbReference type="EMBL" id="SCEB01215398">
    <property type="protein sequence ID" value="RXM29824.1"/>
    <property type="molecule type" value="Genomic_DNA"/>
</dbReference>
<feature type="compositionally biased region" description="Basic and acidic residues" evidence="1">
    <location>
        <begin position="1"/>
        <end position="14"/>
    </location>
</feature>
<feature type="compositionally biased region" description="Basic residues" evidence="1">
    <location>
        <begin position="15"/>
        <end position="24"/>
    </location>
</feature>
<gene>
    <name evidence="2" type="ORF">EOD39_8499</name>
</gene>
<keyword evidence="3" id="KW-1185">Reference proteome</keyword>
<evidence type="ECO:0000256" key="1">
    <source>
        <dbReference type="SAM" id="MobiDB-lite"/>
    </source>
</evidence>
<evidence type="ECO:0000313" key="2">
    <source>
        <dbReference type="EMBL" id="RXM29824.1"/>
    </source>
</evidence>
<reference evidence="2 3" key="1">
    <citation type="submission" date="2019-01" db="EMBL/GenBank/DDBJ databases">
        <title>Draft Genome and Complete Hox-Cluster Characterization of the Sterlet Sturgeon (Acipenser ruthenus).</title>
        <authorList>
            <person name="Wei Q."/>
        </authorList>
    </citation>
    <scope>NUCLEOTIDE SEQUENCE [LARGE SCALE GENOMIC DNA]</scope>
    <source>
        <strain evidence="2">WHYD16114868_AA</strain>
        <tissue evidence="2">Blood</tissue>
    </source>
</reference>
<sequence length="130" mass="15356">MERLFCCGRKEKRGEKLKKKGREWKRKEGIPKVGEEQQNKEGRESGKKWNEGNRNLEELAREEDTVITEAQRIKKKEPKGEEKRKEEDKIDNEGETKGKGSFKEVEETKDKEQEEVIIEEVEQKKVRALV</sequence>
<proteinExistence type="predicted"/>
<feature type="compositionally biased region" description="Basic and acidic residues" evidence="1">
    <location>
        <begin position="78"/>
        <end position="113"/>
    </location>
</feature>
<feature type="compositionally biased region" description="Basic and acidic residues" evidence="1">
    <location>
        <begin position="25"/>
        <end position="64"/>
    </location>
</feature>
<feature type="region of interest" description="Disordered" evidence="1">
    <location>
        <begin position="1"/>
        <end position="113"/>
    </location>
</feature>
<evidence type="ECO:0000313" key="3">
    <source>
        <dbReference type="Proteomes" id="UP000289886"/>
    </source>
</evidence>
<comment type="caution">
    <text evidence="2">The sequence shown here is derived from an EMBL/GenBank/DDBJ whole genome shotgun (WGS) entry which is preliminary data.</text>
</comment>
<protein>
    <submittedName>
        <fullName evidence="2">Uncharacterized protein</fullName>
    </submittedName>
</protein>
<organism evidence="2 3">
    <name type="scientific">Acipenser ruthenus</name>
    <name type="common">Sterlet sturgeon</name>
    <dbReference type="NCBI Taxonomy" id="7906"/>
    <lineage>
        <taxon>Eukaryota</taxon>
        <taxon>Metazoa</taxon>
        <taxon>Chordata</taxon>
        <taxon>Craniata</taxon>
        <taxon>Vertebrata</taxon>
        <taxon>Euteleostomi</taxon>
        <taxon>Actinopterygii</taxon>
        <taxon>Chondrostei</taxon>
        <taxon>Acipenseriformes</taxon>
        <taxon>Acipenseridae</taxon>
        <taxon>Acipenser</taxon>
    </lineage>
</organism>
<dbReference type="AlphaFoldDB" id="A0A444U3T6"/>
<dbReference type="Proteomes" id="UP000289886">
    <property type="component" value="Unassembled WGS sequence"/>
</dbReference>